<evidence type="ECO:0000259" key="4">
    <source>
        <dbReference type="PROSITE" id="PS51352"/>
    </source>
</evidence>
<protein>
    <recommendedName>
        <fullName evidence="4">Thioredoxin domain-containing protein</fullName>
    </recommendedName>
</protein>
<keyword evidence="3" id="KW-0812">Transmembrane</keyword>
<keyword evidence="3" id="KW-0472">Membrane</keyword>
<dbReference type="EMBL" id="WTPX01000065">
    <property type="protein sequence ID" value="NNJ26184.1"/>
    <property type="molecule type" value="Genomic_DNA"/>
</dbReference>
<evidence type="ECO:0000256" key="2">
    <source>
        <dbReference type="ARBA" id="ARBA00023008"/>
    </source>
</evidence>
<evidence type="ECO:0000256" key="3">
    <source>
        <dbReference type="SAM" id="Phobius"/>
    </source>
</evidence>
<evidence type="ECO:0000313" key="6">
    <source>
        <dbReference type="Proteomes" id="UP000609651"/>
    </source>
</evidence>
<name>A0ABX1VDK7_9PLAN</name>
<accession>A0ABX1VDK7</accession>
<organism evidence="5 6">
    <name type="scientific">Alienimonas chondri</name>
    <dbReference type="NCBI Taxonomy" id="2681879"/>
    <lineage>
        <taxon>Bacteria</taxon>
        <taxon>Pseudomonadati</taxon>
        <taxon>Planctomycetota</taxon>
        <taxon>Planctomycetia</taxon>
        <taxon>Planctomycetales</taxon>
        <taxon>Planctomycetaceae</taxon>
        <taxon>Alienimonas</taxon>
    </lineage>
</organism>
<proteinExistence type="inferred from homology"/>
<dbReference type="Pfam" id="PF02630">
    <property type="entry name" value="SCO1-SenC"/>
    <property type="match status" value="1"/>
</dbReference>
<comment type="similarity">
    <text evidence="1">Belongs to the SCO1/2 family.</text>
</comment>
<keyword evidence="6" id="KW-1185">Reference proteome</keyword>
<dbReference type="InterPro" id="IPR013766">
    <property type="entry name" value="Thioredoxin_domain"/>
</dbReference>
<dbReference type="SUPFAM" id="SSF52833">
    <property type="entry name" value="Thioredoxin-like"/>
    <property type="match status" value="1"/>
</dbReference>
<dbReference type="Proteomes" id="UP000609651">
    <property type="component" value="Unassembled WGS sequence"/>
</dbReference>
<sequence>MDQAPTPAPPADRPTRRPLLWIGAALWTAVFIALIAAFLLRGDRSEQVEQGEELIAVEGGEAGSQLLPGGVAPKAEPMFDPEGLPPFSLTERRGETVTNDTLEGSPYIVGFIFTRCPTVCPKVSEAMTKLRKPLDGTGVKLVTLTVDPDYDTTEILTNYADFYDPTDSPDWLWLTGPQAEIYGLIRDGFKQVVYETTGEDRKPGFEVFHTSNLMLVGPDGVVLGKYNSQVPAEMAKLRQDAVKLAKSSDGDDEANG</sequence>
<dbReference type="InterPro" id="IPR003782">
    <property type="entry name" value="SCO1/SenC"/>
</dbReference>
<dbReference type="RefSeq" id="WP_171186957.1">
    <property type="nucleotide sequence ID" value="NZ_WTPX01000065.1"/>
</dbReference>
<keyword evidence="2" id="KW-0186">Copper</keyword>
<dbReference type="PANTHER" id="PTHR12151:SF25">
    <property type="entry name" value="LINALOOL DEHYDRATASE_ISOMERASE DOMAIN-CONTAINING PROTEIN"/>
    <property type="match status" value="1"/>
</dbReference>
<dbReference type="Gene3D" id="3.40.30.10">
    <property type="entry name" value="Glutaredoxin"/>
    <property type="match status" value="1"/>
</dbReference>
<comment type="caution">
    <text evidence="5">The sequence shown here is derived from an EMBL/GenBank/DDBJ whole genome shotgun (WGS) entry which is preliminary data.</text>
</comment>
<feature type="transmembrane region" description="Helical" evidence="3">
    <location>
        <begin position="20"/>
        <end position="40"/>
    </location>
</feature>
<evidence type="ECO:0000313" key="5">
    <source>
        <dbReference type="EMBL" id="NNJ26184.1"/>
    </source>
</evidence>
<dbReference type="InterPro" id="IPR036249">
    <property type="entry name" value="Thioredoxin-like_sf"/>
</dbReference>
<feature type="domain" description="Thioredoxin" evidence="4">
    <location>
        <begin position="78"/>
        <end position="247"/>
    </location>
</feature>
<evidence type="ECO:0000256" key="1">
    <source>
        <dbReference type="ARBA" id="ARBA00010996"/>
    </source>
</evidence>
<reference evidence="5 6" key="1">
    <citation type="journal article" date="2020" name="Syst. Appl. Microbiol.">
        <title>Alienimonas chondri sp. nov., a novel planctomycete isolated from the biofilm of the red alga Chondrus crispus.</title>
        <authorList>
            <person name="Vitorino I."/>
            <person name="Albuquerque L."/>
            <person name="Wiegand S."/>
            <person name="Kallscheuer N."/>
            <person name="da Costa M.S."/>
            <person name="Lobo-da-Cunha A."/>
            <person name="Jogler C."/>
            <person name="Lage O.M."/>
        </authorList>
    </citation>
    <scope>NUCLEOTIDE SEQUENCE [LARGE SCALE GENOMIC DNA]</scope>
    <source>
        <strain evidence="5 6">LzC2</strain>
    </source>
</reference>
<keyword evidence="3" id="KW-1133">Transmembrane helix</keyword>
<dbReference type="PANTHER" id="PTHR12151">
    <property type="entry name" value="ELECTRON TRANSPORT PROTIN SCO1/SENC FAMILY MEMBER"/>
    <property type="match status" value="1"/>
</dbReference>
<gene>
    <name evidence="5" type="ORF">LzC2_22640</name>
</gene>
<dbReference type="PROSITE" id="PS51352">
    <property type="entry name" value="THIOREDOXIN_2"/>
    <property type="match status" value="1"/>
</dbReference>
<dbReference type="CDD" id="cd02968">
    <property type="entry name" value="SCO"/>
    <property type="match status" value="1"/>
</dbReference>